<keyword evidence="6" id="KW-0539">Nucleus</keyword>
<protein>
    <recommendedName>
        <fullName evidence="8">PARP14-like eighth type I KH domain-containing protein</fullName>
    </recommendedName>
</protein>
<dbReference type="Proteomes" id="UP000551758">
    <property type="component" value="Unassembled WGS sequence"/>
</dbReference>
<feature type="non-terminal residue" evidence="9">
    <location>
        <position position="1"/>
    </location>
</feature>
<sequence>TALRDRYLIEAAIVDNGDNTLGFLQFLSGPEGRNEKMGLKLNLLSSICWDTTQKRGVIDLQEHIIENNHILYLGKKENDMLSQLQKTSRVSISEIIRPGKASLEIKGAWADVIEVVMKIEPMLCEVQEEMAKKRSETSGACPQPKNWDEMKEITFRKCVVVPTPEIQDKRNSGEDRQCGSHGCLPKKEENDGREKERGNCEPSSATWFAELAFKECTPCPTVGVTPLNWGCCMWELVSRLQQTTHH</sequence>
<evidence type="ECO:0000313" key="10">
    <source>
        <dbReference type="Proteomes" id="UP000551758"/>
    </source>
</evidence>
<dbReference type="GO" id="GO:0005634">
    <property type="term" value="C:nucleus"/>
    <property type="evidence" value="ECO:0007669"/>
    <property type="project" value="UniProtKB-SubCell"/>
</dbReference>
<dbReference type="GO" id="GO:0070212">
    <property type="term" value="P:protein poly-ADP-ribosylation"/>
    <property type="evidence" value="ECO:0007669"/>
    <property type="project" value="TreeGrafter"/>
</dbReference>
<keyword evidence="10" id="KW-1185">Reference proteome</keyword>
<dbReference type="GO" id="GO:0060335">
    <property type="term" value="P:positive regulation of type II interferon-mediated signaling pathway"/>
    <property type="evidence" value="ECO:0007669"/>
    <property type="project" value="TreeGrafter"/>
</dbReference>
<dbReference type="GO" id="GO:0005737">
    <property type="term" value="C:cytoplasm"/>
    <property type="evidence" value="ECO:0007669"/>
    <property type="project" value="TreeGrafter"/>
</dbReference>
<evidence type="ECO:0000256" key="2">
    <source>
        <dbReference type="ARBA" id="ARBA00022676"/>
    </source>
</evidence>
<evidence type="ECO:0000256" key="4">
    <source>
        <dbReference type="ARBA" id="ARBA00022695"/>
    </source>
</evidence>
<evidence type="ECO:0000256" key="7">
    <source>
        <dbReference type="SAM" id="MobiDB-lite"/>
    </source>
</evidence>
<reference evidence="9 10" key="1">
    <citation type="journal article" date="2020" name="Mol. Biol. Evol.">
        <title>Interspecific Gene Flow and the Evolution of Specialization in Black and White Rhinoceros.</title>
        <authorList>
            <person name="Moodley Y."/>
            <person name="Westbury M.V."/>
            <person name="Russo I.M."/>
            <person name="Gopalakrishnan S."/>
            <person name="Rakotoarivelo A."/>
            <person name="Olsen R.A."/>
            <person name="Prost S."/>
            <person name="Tunstall T."/>
            <person name="Ryder O.A."/>
            <person name="Dalen L."/>
            <person name="Bruford M.W."/>
        </authorList>
    </citation>
    <scope>NUCLEOTIDE SEQUENCE [LARGE SCALE GENOMIC DNA]</scope>
    <source>
        <strain evidence="9">SBR-YM</strain>
        <tissue evidence="9">Skin</tissue>
    </source>
</reference>
<dbReference type="GO" id="GO:0016779">
    <property type="term" value="F:nucleotidyltransferase activity"/>
    <property type="evidence" value="ECO:0007669"/>
    <property type="project" value="UniProtKB-KW"/>
</dbReference>
<dbReference type="InterPro" id="IPR057049">
    <property type="entry name" value="PARP14_KH_8"/>
</dbReference>
<dbReference type="GO" id="GO:0010629">
    <property type="term" value="P:negative regulation of gene expression"/>
    <property type="evidence" value="ECO:0007669"/>
    <property type="project" value="TreeGrafter"/>
</dbReference>
<dbReference type="Pfam" id="PF23254">
    <property type="entry name" value="KH_PARP14_8"/>
    <property type="match status" value="1"/>
</dbReference>
<dbReference type="GO" id="GO:0044389">
    <property type="term" value="F:ubiquitin-like protein ligase binding"/>
    <property type="evidence" value="ECO:0007669"/>
    <property type="project" value="TreeGrafter"/>
</dbReference>
<evidence type="ECO:0000259" key="8">
    <source>
        <dbReference type="Pfam" id="PF23254"/>
    </source>
</evidence>
<feature type="compositionally biased region" description="Basic and acidic residues" evidence="7">
    <location>
        <begin position="168"/>
        <end position="178"/>
    </location>
</feature>
<organism evidence="9 10">
    <name type="scientific">Diceros bicornis minor</name>
    <name type="common">South-central black rhinoceros</name>
    <dbReference type="NCBI Taxonomy" id="77932"/>
    <lineage>
        <taxon>Eukaryota</taxon>
        <taxon>Metazoa</taxon>
        <taxon>Chordata</taxon>
        <taxon>Craniata</taxon>
        <taxon>Vertebrata</taxon>
        <taxon>Euteleostomi</taxon>
        <taxon>Mammalia</taxon>
        <taxon>Eutheria</taxon>
        <taxon>Laurasiatheria</taxon>
        <taxon>Perissodactyla</taxon>
        <taxon>Rhinocerotidae</taxon>
        <taxon>Diceros</taxon>
    </lineage>
</organism>
<evidence type="ECO:0000256" key="6">
    <source>
        <dbReference type="ARBA" id="ARBA00023242"/>
    </source>
</evidence>
<accession>A0A7J7F809</accession>
<dbReference type="InterPro" id="IPR052056">
    <property type="entry name" value="Mono-ARTD/PARP"/>
</dbReference>
<keyword evidence="5" id="KW-0520">NAD</keyword>
<proteinExistence type="predicted"/>
<dbReference type="GO" id="GO:0003950">
    <property type="term" value="F:NAD+ poly-ADP-ribosyltransferase activity"/>
    <property type="evidence" value="ECO:0007669"/>
    <property type="project" value="TreeGrafter"/>
</dbReference>
<feature type="compositionally biased region" description="Basic and acidic residues" evidence="7">
    <location>
        <begin position="185"/>
        <end position="199"/>
    </location>
</feature>
<evidence type="ECO:0000256" key="5">
    <source>
        <dbReference type="ARBA" id="ARBA00023027"/>
    </source>
</evidence>
<name>A0A7J7F809_DICBM</name>
<feature type="region of interest" description="Disordered" evidence="7">
    <location>
        <begin position="168"/>
        <end position="199"/>
    </location>
</feature>
<evidence type="ECO:0000313" key="9">
    <source>
        <dbReference type="EMBL" id="KAF5924028.1"/>
    </source>
</evidence>
<dbReference type="EMBL" id="JACDTQ010001070">
    <property type="protein sequence ID" value="KAF5924028.1"/>
    <property type="molecule type" value="Genomic_DNA"/>
</dbReference>
<gene>
    <name evidence="9" type="ORF">HPG69_010460</name>
</gene>
<keyword evidence="2" id="KW-0328">Glycosyltransferase</keyword>
<dbReference type="AlphaFoldDB" id="A0A7J7F809"/>
<dbReference type="PANTHER" id="PTHR14453">
    <property type="entry name" value="PARP/ZINC FINGER CCCH TYPE DOMAIN CONTAINING PROTEIN"/>
    <property type="match status" value="1"/>
</dbReference>
<keyword evidence="3" id="KW-0808">Transferase</keyword>
<feature type="domain" description="PARP14-like eighth type I KH" evidence="8">
    <location>
        <begin position="62"/>
        <end position="126"/>
    </location>
</feature>
<comment type="subcellular location">
    <subcellularLocation>
        <location evidence="1">Nucleus</location>
    </subcellularLocation>
</comment>
<evidence type="ECO:0000256" key="1">
    <source>
        <dbReference type="ARBA" id="ARBA00004123"/>
    </source>
</evidence>
<keyword evidence="4" id="KW-0548">Nucleotidyltransferase</keyword>
<dbReference type="GO" id="GO:1990404">
    <property type="term" value="F:NAD+-protein mono-ADP-ribosyltransferase activity"/>
    <property type="evidence" value="ECO:0007669"/>
    <property type="project" value="TreeGrafter"/>
</dbReference>
<dbReference type="PANTHER" id="PTHR14453:SF70">
    <property type="entry name" value="PROTEIN MONO-ADP-RIBOSYLTRANSFERASE PARP9"/>
    <property type="match status" value="1"/>
</dbReference>
<dbReference type="GO" id="GO:0003714">
    <property type="term" value="F:transcription corepressor activity"/>
    <property type="evidence" value="ECO:0007669"/>
    <property type="project" value="TreeGrafter"/>
</dbReference>
<evidence type="ECO:0000256" key="3">
    <source>
        <dbReference type="ARBA" id="ARBA00022679"/>
    </source>
</evidence>
<comment type="caution">
    <text evidence="9">The sequence shown here is derived from an EMBL/GenBank/DDBJ whole genome shotgun (WGS) entry which is preliminary data.</text>
</comment>